<proteinExistence type="predicted"/>
<dbReference type="InterPro" id="IPR029058">
    <property type="entry name" value="AB_hydrolase_fold"/>
</dbReference>
<name>A0A6J7IC22_9ZZZZ</name>
<evidence type="ECO:0000313" key="1">
    <source>
        <dbReference type="EMBL" id="CAB4928678.1"/>
    </source>
</evidence>
<sequence length="247" mass="26006">MSTSSDGRIVIDRAPLARGAVLLVHGFTRSPERLQALTDRLADEGLTVIRPRLGALSPRTAMSRASALAIIVDEIHGIGLDPALRWVVIGHSAGAAAGTWMAAELIGRGVDMRGLVYADGVESPTRLIAGAWSQVAHLPVFDVCAEPSRCNRQGGLADWLRPRRDGVFGVLVPGGGHGDVEGREFAIYRWACGDRSPESTRETVLDVLVASALGMLGLPSITPAGGLIGESPWAALGLRPLMGTRVP</sequence>
<dbReference type="EMBL" id="CAFBNE010000002">
    <property type="protein sequence ID" value="CAB4928678.1"/>
    <property type="molecule type" value="Genomic_DNA"/>
</dbReference>
<dbReference type="SUPFAM" id="SSF53474">
    <property type="entry name" value="alpha/beta-Hydrolases"/>
    <property type="match status" value="1"/>
</dbReference>
<gene>
    <name evidence="1" type="ORF">UFOPK3772_00114</name>
</gene>
<dbReference type="AlphaFoldDB" id="A0A6J7IC22"/>
<dbReference type="Gene3D" id="3.40.50.1820">
    <property type="entry name" value="alpha/beta hydrolase"/>
    <property type="match status" value="1"/>
</dbReference>
<organism evidence="1">
    <name type="scientific">freshwater metagenome</name>
    <dbReference type="NCBI Taxonomy" id="449393"/>
    <lineage>
        <taxon>unclassified sequences</taxon>
        <taxon>metagenomes</taxon>
        <taxon>ecological metagenomes</taxon>
    </lineage>
</organism>
<protein>
    <submittedName>
        <fullName evidence="1">Unannotated protein</fullName>
    </submittedName>
</protein>
<reference evidence="1" key="1">
    <citation type="submission" date="2020-05" db="EMBL/GenBank/DDBJ databases">
        <authorList>
            <person name="Chiriac C."/>
            <person name="Salcher M."/>
            <person name="Ghai R."/>
            <person name="Kavagutti S V."/>
        </authorList>
    </citation>
    <scope>NUCLEOTIDE SEQUENCE</scope>
</reference>
<accession>A0A6J7IC22</accession>